<dbReference type="Gene3D" id="3.10.490.10">
    <property type="entry name" value="Gamma-glutamyl cyclotransferase-like"/>
    <property type="match status" value="2"/>
</dbReference>
<dbReference type="Pfam" id="PF06094">
    <property type="entry name" value="GGACT"/>
    <property type="match status" value="1"/>
</dbReference>
<gene>
    <name evidence="4" type="ORF">SAMN05421790_109103</name>
</gene>
<organism evidence="4 5">
    <name type="scientific">Kroppenstedtia eburnea</name>
    <dbReference type="NCBI Taxonomy" id="714067"/>
    <lineage>
        <taxon>Bacteria</taxon>
        <taxon>Bacillati</taxon>
        <taxon>Bacillota</taxon>
        <taxon>Bacilli</taxon>
        <taxon>Bacillales</taxon>
        <taxon>Thermoactinomycetaceae</taxon>
        <taxon>Kroppenstedtia</taxon>
    </lineage>
</organism>
<name>A0A1N7NM94_9BACL</name>
<dbReference type="EMBL" id="FTOD01000009">
    <property type="protein sequence ID" value="SIS99494.1"/>
    <property type="molecule type" value="Genomic_DNA"/>
</dbReference>
<evidence type="ECO:0000313" key="4">
    <source>
        <dbReference type="EMBL" id="SIS99494.1"/>
    </source>
</evidence>
<evidence type="ECO:0000256" key="2">
    <source>
        <dbReference type="SAM" id="MobiDB-lite"/>
    </source>
</evidence>
<dbReference type="Proteomes" id="UP000186795">
    <property type="component" value="Unassembled WGS sequence"/>
</dbReference>
<dbReference type="InterPro" id="IPR009288">
    <property type="entry name" value="AIG2-like_dom"/>
</dbReference>
<evidence type="ECO:0000313" key="5">
    <source>
        <dbReference type="Proteomes" id="UP000186795"/>
    </source>
</evidence>
<feature type="region of interest" description="Disordered" evidence="2">
    <location>
        <begin position="1"/>
        <end position="33"/>
    </location>
</feature>
<dbReference type="Pfam" id="PF13772">
    <property type="entry name" value="AIG2_2"/>
    <property type="match status" value="1"/>
</dbReference>
<dbReference type="SUPFAM" id="SSF110857">
    <property type="entry name" value="Gamma-glutamyl cyclotransferase-like"/>
    <property type="match status" value="2"/>
</dbReference>
<proteinExistence type="predicted"/>
<sequence length="329" mass="38330">MDRFNLNNRPRPERERAQGGLPNFGYRQRGHGKGETGLNREWDKVFVYGTWRRGEKHHHLMKGAKLMALQAWTDGKLLDPGRGEPELLVPGEQRVYGELYRVDRETLARLDELQADHRREWESSGEYRRIRRRIQTDRGPVEADVYIYARVPASGGAAVPYGDWKAHHLDGQREWLYFAYGSCMDDERFYDQGVGEHFRDVVGRGILKGHAMRYTLPRPDGGRADLVERPKSVVEGKVYRVGGQALKYLFWREGVDEGTYRPAWIPVEIEGKTVENVLTFIVIHKGKETPPPEHYAREILRGSKDIVSERYHRHLRRRLKKRFGMTVKV</sequence>
<dbReference type="GO" id="GO:0003839">
    <property type="term" value="F:gamma-glutamylcyclotransferase activity"/>
    <property type="evidence" value="ECO:0007669"/>
    <property type="project" value="InterPro"/>
</dbReference>
<dbReference type="PANTHER" id="PTHR12935">
    <property type="entry name" value="GAMMA-GLUTAMYLCYCLOTRANSFERASE"/>
    <property type="match status" value="1"/>
</dbReference>
<keyword evidence="4" id="KW-0808">Transferase</keyword>
<dbReference type="InterPro" id="IPR013024">
    <property type="entry name" value="GGCT-like"/>
</dbReference>
<dbReference type="CDD" id="cd06661">
    <property type="entry name" value="GGCT_like"/>
    <property type="match status" value="2"/>
</dbReference>
<accession>A0A1N7NM94</accession>
<dbReference type="PANTHER" id="PTHR12935:SF0">
    <property type="entry name" value="GAMMA-GLUTAMYLCYCLOTRANSFERASE"/>
    <property type="match status" value="1"/>
</dbReference>
<feature type="domain" description="Gamma-glutamylcyclotransferase AIG2-like" evidence="3">
    <location>
        <begin position="45"/>
        <end position="165"/>
    </location>
</feature>
<protein>
    <submittedName>
        <fullName evidence="4">Uncharacterized conserved protein YtfP, gamma-glutamylcyclotransferase (GGCT)/AIG2-like family</fullName>
    </submittedName>
</protein>
<dbReference type="InterPro" id="IPR017939">
    <property type="entry name" value="G-Glutamylcylcotransferase"/>
</dbReference>
<dbReference type="GO" id="GO:0016740">
    <property type="term" value="F:transferase activity"/>
    <property type="evidence" value="ECO:0007669"/>
    <property type="project" value="UniProtKB-KW"/>
</dbReference>
<evidence type="ECO:0000259" key="3">
    <source>
        <dbReference type="Pfam" id="PF06094"/>
    </source>
</evidence>
<dbReference type="InterPro" id="IPR036568">
    <property type="entry name" value="GGCT-like_sf"/>
</dbReference>
<evidence type="ECO:0000256" key="1">
    <source>
        <dbReference type="ARBA" id="ARBA00023239"/>
    </source>
</evidence>
<keyword evidence="5" id="KW-1185">Reference proteome</keyword>
<keyword evidence="1" id="KW-0456">Lyase</keyword>
<reference evidence="5" key="1">
    <citation type="submission" date="2017-01" db="EMBL/GenBank/DDBJ databases">
        <authorList>
            <person name="Varghese N."/>
            <person name="Submissions S."/>
        </authorList>
    </citation>
    <scope>NUCLEOTIDE SEQUENCE [LARGE SCALE GENOMIC DNA]</scope>
    <source>
        <strain evidence="5">DSM 45196</strain>
    </source>
</reference>
<dbReference type="AlphaFoldDB" id="A0A1N7NM94"/>